<sequence>MCRPRVRVACALCAASKVRCDYERPCFRCISRCTPDQCVDRLHAPAAATRKRRPNAVKACAPCHDAKVACANERPCPRCVRLGQVDDCVIVPRLPHHHHHEEAATPNVNEFEDMILNEFTLPDPSFIASPESNASLIDLTPLSSPFGGDMDSDSTSDSARWIRDILID</sequence>
<organism evidence="4 6">
    <name type="scientific">Plasmodiophora brassicae</name>
    <name type="common">Clubroot disease agent</name>
    <dbReference type="NCBI Taxonomy" id="37360"/>
    <lineage>
        <taxon>Eukaryota</taxon>
        <taxon>Sar</taxon>
        <taxon>Rhizaria</taxon>
        <taxon>Endomyxa</taxon>
        <taxon>Phytomyxea</taxon>
        <taxon>Plasmodiophorida</taxon>
        <taxon>Plasmodiophoridae</taxon>
        <taxon>Plasmodiophora</taxon>
    </lineage>
</organism>
<evidence type="ECO:0000256" key="2">
    <source>
        <dbReference type="ARBA" id="ARBA00023242"/>
    </source>
</evidence>
<reference evidence="5 7" key="2">
    <citation type="submission" date="2018-03" db="EMBL/GenBank/DDBJ databases">
        <authorList>
            <person name="Fogelqvist J."/>
        </authorList>
    </citation>
    <scope>NUCLEOTIDE SEQUENCE [LARGE SCALE GENOMIC DNA]</scope>
</reference>
<keyword evidence="2" id="KW-0539">Nucleus</keyword>
<proteinExistence type="predicted"/>
<dbReference type="SMART" id="SM00066">
    <property type="entry name" value="GAL4"/>
    <property type="match status" value="2"/>
</dbReference>
<dbReference type="PROSITE" id="PS00463">
    <property type="entry name" value="ZN2_CY6_FUNGAL_1"/>
    <property type="match status" value="2"/>
</dbReference>
<dbReference type="InterPro" id="IPR050335">
    <property type="entry name" value="ERT1_acuK_gluconeogen_tf"/>
</dbReference>
<dbReference type="InterPro" id="IPR036864">
    <property type="entry name" value="Zn2-C6_fun-type_DNA-bd_sf"/>
</dbReference>
<evidence type="ECO:0000313" key="7">
    <source>
        <dbReference type="Proteomes" id="UP000290189"/>
    </source>
</evidence>
<protein>
    <recommendedName>
        <fullName evidence="3">Zn(2)-C6 fungal-type domain-containing protein</fullName>
    </recommendedName>
</protein>
<dbReference type="GO" id="GO:0009267">
    <property type="term" value="P:cellular response to starvation"/>
    <property type="evidence" value="ECO:0007669"/>
    <property type="project" value="TreeGrafter"/>
</dbReference>
<evidence type="ECO:0000256" key="1">
    <source>
        <dbReference type="ARBA" id="ARBA00022723"/>
    </source>
</evidence>
<evidence type="ECO:0000313" key="4">
    <source>
        <dbReference type="EMBL" id="CEO95519.1"/>
    </source>
</evidence>
<dbReference type="GO" id="GO:0000981">
    <property type="term" value="F:DNA-binding transcription factor activity, RNA polymerase II-specific"/>
    <property type="evidence" value="ECO:0007669"/>
    <property type="project" value="InterPro"/>
</dbReference>
<evidence type="ECO:0000313" key="5">
    <source>
        <dbReference type="EMBL" id="SPR00392.1"/>
    </source>
</evidence>
<feature type="domain" description="Zn(2)-C6 fungal-type" evidence="3">
    <location>
        <begin position="59"/>
        <end position="90"/>
    </location>
</feature>
<keyword evidence="6" id="KW-1185">Reference proteome</keyword>
<accession>A0A0G4IK09</accession>
<dbReference type="SUPFAM" id="SSF57701">
    <property type="entry name" value="Zn2/Cys6 DNA-binding domain"/>
    <property type="match status" value="2"/>
</dbReference>
<evidence type="ECO:0000313" key="6">
    <source>
        <dbReference type="Proteomes" id="UP000039324"/>
    </source>
</evidence>
<reference evidence="4 6" key="1">
    <citation type="submission" date="2015-02" db="EMBL/GenBank/DDBJ databases">
        <authorList>
            <person name="Chooi Y.-H."/>
        </authorList>
    </citation>
    <scope>NUCLEOTIDE SEQUENCE [LARGE SCALE GENOMIC DNA]</scope>
    <source>
        <strain evidence="4">E3</strain>
    </source>
</reference>
<dbReference type="PANTHER" id="PTHR47659">
    <property type="entry name" value="ZN(II)2CYS6 TRANSCRIPTION FACTOR (EUROFUNG)-RELATED"/>
    <property type="match status" value="1"/>
</dbReference>
<dbReference type="PROSITE" id="PS50048">
    <property type="entry name" value="ZN2_CY6_FUNGAL_2"/>
    <property type="match status" value="2"/>
</dbReference>
<keyword evidence="1" id="KW-0479">Metal-binding</keyword>
<dbReference type="GO" id="GO:0008270">
    <property type="term" value="F:zinc ion binding"/>
    <property type="evidence" value="ECO:0007669"/>
    <property type="project" value="InterPro"/>
</dbReference>
<dbReference type="InterPro" id="IPR001138">
    <property type="entry name" value="Zn2Cys6_DnaBD"/>
</dbReference>
<dbReference type="Gene3D" id="4.10.240.10">
    <property type="entry name" value="Zn(2)-C6 fungal-type DNA-binding domain"/>
    <property type="match status" value="1"/>
</dbReference>
<dbReference type="Proteomes" id="UP000290189">
    <property type="component" value="Unassembled WGS sequence"/>
</dbReference>
<gene>
    <name evidence="4" type="ORF">PBRA_004245</name>
    <name evidence="5" type="ORF">PLBR_LOCUS7607</name>
</gene>
<dbReference type="Pfam" id="PF00172">
    <property type="entry name" value="Zn_clus"/>
    <property type="match status" value="1"/>
</dbReference>
<name>A0A0G4IK09_PLABS</name>
<feature type="domain" description="Zn(2)-C6 fungal-type" evidence="3">
    <location>
        <begin position="9"/>
        <end position="40"/>
    </location>
</feature>
<dbReference type="AlphaFoldDB" id="A0A0G4IK09"/>
<dbReference type="PANTHER" id="PTHR47659:SF1">
    <property type="entry name" value="TRANSCRIPTION ACTIVATOR OF GLUCONEOGENESIS ERT1"/>
    <property type="match status" value="1"/>
</dbReference>
<dbReference type="Proteomes" id="UP000039324">
    <property type="component" value="Unassembled WGS sequence"/>
</dbReference>
<geneLocation type="mitochondrion" evidence="5"/>
<dbReference type="EMBL" id="OVEO01000014">
    <property type="protein sequence ID" value="SPR00392.1"/>
    <property type="molecule type" value="Genomic_DNA"/>
</dbReference>
<evidence type="ECO:0000259" key="3">
    <source>
        <dbReference type="PROSITE" id="PS50048"/>
    </source>
</evidence>
<dbReference type="OrthoDB" id="1555531at2759"/>
<dbReference type="EMBL" id="CDSF01000024">
    <property type="protein sequence ID" value="CEO95519.1"/>
    <property type="molecule type" value="Genomic_DNA"/>
</dbReference>
<dbReference type="GO" id="GO:0005634">
    <property type="term" value="C:nucleus"/>
    <property type="evidence" value="ECO:0007669"/>
    <property type="project" value="TreeGrafter"/>
</dbReference>
<dbReference type="GO" id="GO:0000977">
    <property type="term" value="F:RNA polymerase II transcription regulatory region sequence-specific DNA binding"/>
    <property type="evidence" value="ECO:0007669"/>
    <property type="project" value="TreeGrafter"/>
</dbReference>
<keyword evidence="5" id="KW-0496">Mitochondrion</keyword>